<evidence type="ECO:0008006" key="4">
    <source>
        <dbReference type="Google" id="ProtNLM"/>
    </source>
</evidence>
<sequence>MVDGGEYVPKTPPLRLRPKLGTSKKKLSRVPKDQRECLERKYAEDNQNEADEPVPEATPQRSRFGAAAAKIQRAWRGHAAKALKTRLQGQIGRPAQLQIHGLDTSAKWLRMGLVCLITVLRRPYGPRMYTYKTELTREAKFAHAPFFVPIMSSNYDVIVTVAAECSKMQNPIFLGQAVLHVADDWAQPINFRALHVPFGAYRVPLDSPLQQTERVVEGRVELSLIPLNPSMSSYAGQLFVRPSVLTKTLAAVRQRVGKLYMRSGMSYESSLAWCKDADSCEWGVLTETHLSIYHPGNVTPTKIFDLRKIQLVLDASGASKRDLSSMMHFKTTRWPLKIYHDGSVHTFYVNAKYEQQQWLTRIDGNRRKLLVP</sequence>
<dbReference type="SUPFAM" id="SSF50729">
    <property type="entry name" value="PH domain-like"/>
    <property type="match status" value="1"/>
</dbReference>
<feature type="compositionally biased region" description="Basic and acidic residues" evidence="1">
    <location>
        <begin position="30"/>
        <end position="44"/>
    </location>
</feature>
<name>A0A1V9YEU0_ACHHY</name>
<organism evidence="2 3">
    <name type="scientific">Achlya hypogyna</name>
    <name type="common">Oomycete</name>
    <name type="synonym">Protoachlya hypogyna</name>
    <dbReference type="NCBI Taxonomy" id="1202772"/>
    <lineage>
        <taxon>Eukaryota</taxon>
        <taxon>Sar</taxon>
        <taxon>Stramenopiles</taxon>
        <taxon>Oomycota</taxon>
        <taxon>Saprolegniomycetes</taxon>
        <taxon>Saprolegniales</taxon>
        <taxon>Achlyaceae</taxon>
        <taxon>Achlya</taxon>
    </lineage>
</organism>
<evidence type="ECO:0000256" key="1">
    <source>
        <dbReference type="SAM" id="MobiDB-lite"/>
    </source>
</evidence>
<reference evidence="2 3" key="1">
    <citation type="journal article" date="2014" name="Genome Biol. Evol.">
        <title>The secreted proteins of Achlya hypogyna and Thraustotheca clavata identify the ancestral oomycete secretome and reveal gene acquisitions by horizontal gene transfer.</title>
        <authorList>
            <person name="Misner I."/>
            <person name="Blouin N."/>
            <person name="Leonard G."/>
            <person name="Richards T.A."/>
            <person name="Lane C.E."/>
        </authorList>
    </citation>
    <scope>NUCLEOTIDE SEQUENCE [LARGE SCALE GENOMIC DNA]</scope>
    <source>
        <strain evidence="2 3">ATCC 48635</strain>
    </source>
</reference>
<evidence type="ECO:0000313" key="2">
    <source>
        <dbReference type="EMBL" id="OQR84221.1"/>
    </source>
</evidence>
<proteinExistence type="predicted"/>
<feature type="region of interest" description="Disordered" evidence="1">
    <location>
        <begin position="1"/>
        <end position="63"/>
    </location>
</feature>
<accession>A0A1V9YEU0</accession>
<dbReference type="AlphaFoldDB" id="A0A1V9YEU0"/>
<feature type="compositionally biased region" description="Basic residues" evidence="1">
    <location>
        <begin position="16"/>
        <end position="29"/>
    </location>
</feature>
<dbReference type="Proteomes" id="UP000243579">
    <property type="component" value="Unassembled WGS sequence"/>
</dbReference>
<evidence type="ECO:0000313" key="3">
    <source>
        <dbReference type="Proteomes" id="UP000243579"/>
    </source>
</evidence>
<dbReference type="PROSITE" id="PS50096">
    <property type="entry name" value="IQ"/>
    <property type="match status" value="1"/>
</dbReference>
<comment type="caution">
    <text evidence="2">The sequence shown here is derived from an EMBL/GenBank/DDBJ whole genome shotgun (WGS) entry which is preliminary data.</text>
</comment>
<dbReference type="EMBL" id="JNBR01001920">
    <property type="protein sequence ID" value="OQR84221.1"/>
    <property type="molecule type" value="Genomic_DNA"/>
</dbReference>
<dbReference type="OrthoDB" id="60800at2759"/>
<protein>
    <recommendedName>
        <fullName evidence="4">PH domain-containing protein</fullName>
    </recommendedName>
</protein>
<keyword evidence="3" id="KW-1185">Reference proteome</keyword>
<gene>
    <name evidence="2" type="ORF">ACHHYP_13715</name>
</gene>